<evidence type="ECO:0000313" key="3">
    <source>
        <dbReference type="EMBL" id="CAL4961648.1"/>
    </source>
</evidence>
<sequence length="180" mass="19310">MPTAPPLTIGEARPNVPRARIFIGTALLVSGIFGFGFLVMRVCLLPSNPLLLACSPWVLPMWTLYGVYMSLALVVRSYANLYLPRTPVAVDEAIIYVGFLGIGIGVLMPMEVVVVVVPVEDQRIVMACTGVAAAFVGGMLAFWVCLHRRYGGPAADKPTDAKAAKAGILSKNCYKNICSH</sequence>
<feature type="transmembrane region" description="Helical" evidence="1">
    <location>
        <begin position="21"/>
        <end position="42"/>
    </location>
</feature>
<gene>
    <name evidence="3" type="ORF">URODEC1_LOCUS45155</name>
</gene>
<evidence type="ECO:0000256" key="1">
    <source>
        <dbReference type="SAM" id="Phobius"/>
    </source>
</evidence>
<organism evidence="3 4">
    <name type="scientific">Urochloa decumbens</name>
    <dbReference type="NCBI Taxonomy" id="240449"/>
    <lineage>
        <taxon>Eukaryota</taxon>
        <taxon>Viridiplantae</taxon>
        <taxon>Streptophyta</taxon>
        <taxon>Embryophyta</taxon>
        <taxon>Tracheophyta</taxon>
        <taxon>Spermatophyta</taxon>
        <taxon>Magnoliopsida</taxon>
        <taxon>Liliopsida</taxon>
        <taxon>Poales</taxon>
        <taxon>Poaceae</taxon>
        <taxon>PACMAD clade</taxon>
        <taxon>Panicoideae</taxon>
        <taxon>Panicodae</taxon>
        <taxon>Paniceae</taxon>
        <taxon>Melinidinae</taxon>
        <taxon>Urochloa</taxon>
    </lineage>
</organism>
<protein>
    <recommendedName>
        <fullName evidence="2">DUF7378 domain-containing protein</fullName>
    </recommendedName>
</protein>
<accession>A0ABC8ZIK0</accession>
<keyword evidence="4" id="KW-1185">Reference proteome</keyword>
<dbReference type="EMBL" id="OZ075129">
    <property type="protein sequence ID" value="CAL4961648.1"/>
    <property type="molecule type" value="Genomic_DNA"/>
</dbReference>
<dbReference type="InterPro" id="IPR055802">
    <property type="entry name" value="DUF7378"/>
</dbReference>
<feature type="transmembrane region" description="Helical" evidence="1">
    <location>
        <begin position="93"/>
        <end position="118"/>
    </location>
</feature>
<evidence type="ECO:0000259" key="2">
    <source>
        <dbReference type="Pfam" id="PF24095"/>
    </source>
</evidence>
<reference evidence="3" key="1">
    <citation type="submission" date="2024-10" db="EMBL/GenBank/DDBJ databases">
        <authorList>
            <person name="Ryan C."/>
        </authorList>
    </citation>
    <scope>NUCLEOTIDE SEQUENCE [LARGE SCALE GENOMIC DNA]</scope>
</reference>
<keyword evidence="1" id="KW-0472">Membrane</keyword>
<feature type="transmembrane region" description="Helical" evidence="1">
    <location>
        <begin position="124"/>
        <end position="146"/>
    </location>
</feature>
<evidence type="ECO:0000313" key="4">
    <source>
        <dbReference type="Proteomes" id="UP001497457"/>
    </source>
</evidence>
<name>A0ABC8ZIK0_9POAL</name>
<feature type="domain" description="DUF7378" evidence="2">
    <location>
        <begin position="7"/>
        <end position="152"/>
    </location>
</feature>
<feature type="transmembrane region" description="Helical" evidence="1">
    <location>
        <begin position="62"/>
        <end position="81"/>
    </location>
</feature>
<keyword evidence="1" id="KW-1133">Transmembrane helix</keyword>
<proteinExistence type="predicted"/>
<dbReference type="Pfam" id="PF24095">
    <property type="entry name" value="DUF7378"/>
    <property type="match status" value="1"/>
</dbReference>
<dbReference type="Proteomes" id="UP001497457">
    <property type="component" value="Chromosome 19rd"/>
</dbReference>
<keyword evidence="1" id="KW-0812">Transmembrane</keyword>
<dbReference type="AlphaFoldDB" id="A0ABC8ZIK0"/>